<dbReference type="GO" id="GO:0005576">
    <property type="term" value="C:extracellular region"/>
    <property type="evidence" value="ECO:0007669"/>
    <property type="project" value="UniProtKB-ARBA"/>
</dbReference>
<keyword evidence="4 5" id="KW-0720">Serine protease</keyword>
<sequence>MYRGCQAQYVVELAAHRSASKVWQLLRGEWIARTTTLELVDSHPKYITSDYATGSWIAQVNNDAVLSKVLGTVKTMTGIKPTLQYDMGSFKGFAFNAPESVVDMLSNIGALKHVEPDTMMSINMPIAEATEEPAYLQDRAMVTQSNAAWGLARISNKKNGTTNYNYDNSAGANVVAYMIDSGINANHTLFEGRATQGPTFVDGEDGNDNNGHGSHTAGTVGSSNYGVAKKATLIGVKVLNVNGTGKTSITVKGIEWAVNDAKAKGITGKCVMSISIGGNANDAANNAVKAATDAGIFVAVSAGNNNVDASQQSPASAPSACTVGATDTTDTKASFSNYGSMVDIWAPGVSIKSLWKGSNTAVMTASGTSQATPHVAGLAAYLIGQGVRLSPTDMCQKIKDMSQRNLIKGLDANSVNYLAYNGNGL</sequence>
<proteinExistence type="inferred from homology"/>
<dbReference type="Proteomes" id="UP000215127">
    <property type="component" value="Chromosome 4"/>
</dbReference>
<evidence type="ECO:0000256" key="2">
    <source>
        <dbReference type="ARBA" id="ARBA00022670"/>
    </source>
</evidence>
<dbReference type="PROSITE" id="PS00138">
    <property type="entry name" value="SUBTILASE_SER"/>
    <property type="match status" value="1"/>
</dbReference>
<dbReference type="GO" id="GO:0006508">
    <property type="term" value="P:proteolysis"/>
    <property type="evidence" value="ECO:0007669"/>
    <property type="project" value="UniProtKB-KW"/>
</dbReference>
<dbReference type="PRINTS" id="PR00723">
    <property type="entry name" value="SUBTILISIN"/>
</dbReference>
<evidence type="ECO:0000259" key="7">
    <source>
        <dbReference type="Pfam" id="PF00082"/>
    </source>
</evidence>
<gene>
    <name evidence="8" type="ORF">ZT3D7_G5092</name>
</gene>
<dbReference type="EMBL" id="LT853695">
    <property type="protein sequence ID" value="SMQ49941.1"/>
    <property type="molecule type" value="Genomic_DNA"/>
</dbReference>
<dbReference type="PANTHER" id="PTHR43806">
    <property type="entry name" value="PEPTIDASE S8"/>
    <property type="match status" value="1"/>
</dbReference>
<evidence type="ECO:0000256" key="3">
    <source>
        <dbReference type="ARBA" id="ARBA00022801"/>
    </source>
</evidence>
<dbReference type="Pfam" id="PF00082">
    <property type="entry name" value="Peptidase_S8"/>
    <property type="match status" value="1"/>
</dbReference>
<feature type="active site" description="Charge relay system" evidence="5">
    <location>
        <position position="180"/>
    </location>
</feature>
<protein>
    <recommendedName>
        <fullName evidence="7">Peptidase S8/S53 domain-containing protein</fullName>
    </recommendedName>
</protein>
<evidence type="ECO:0000256" key="6">
    <source>
        <dbReference type="RuleBase" id="RU003355"/>
    </source>
</evidence>
<keyword evidence="2 5" id="KW-0645">Protease</keyword>
<dbReference type="InterPro" id="IPR050131">
    <property type="entry name" value="Peptidase_S8_subtilisin-like"/>
</dbReference>
<comment type="similarity">
    <text evidence="1 5 6">Belongs to the peptidase S8 family.</text>
</comment>
<dbReference type="GO" id="GO:0004252">
    <property type="term" value="F:serine-type endopeptidase activity"/>
    <property type="evidence" value="ECO:0007669"/>
    <property type="project" value="UniProtKB-UniRule"/>
</dbReference>
<name>A0A1X7RRW7_ZYMT9</name>
<dbReference type="STRING" id="1276538.A0A1X7RRW7"/>
<dbReference type="Gene3D" id="3.40.50.200">
    <property type="entry name" value="Peptidase S8/S53 domain"/>
    <property type="match status" value="1"/>
</dbReference>
<reference evidence="8 9" key="1">
    <citation type="submission" date="2016-06" db="EMBL/GenBank/DDBJ databases">
        <authorList>
            <person name="Kjaerup R.B."/>
            <person name="Dalgaard T.S."/>
            <person name="Juul-Madsen H.R."/>
        </authorList>
    </citation>
    <scope>NUCLEOTIDE SEQUENCE [LARGE SCALE GENOMIC DNA]</scope>
</reference>
<dbReference type="SUPFAM" id="SSF54897">
    <property type="entry name" value="Protease propeptides/inhibitors"/>
    <property type="match status" value="1"/>
</dbReference>
<organism evidence="8 9">
    <name type="scientific">Zymoseptoria tritici (strain ST99CH_3D7)</name>
    <dbReference type="NCBI Taxonomy" id="1276538"/>
    <lineage>
        <taxon>Eukaryota</taxon>
        <taxon>Fungi</taxon>
        <taxon>Dikarya</taxon>
        <taxon>Ascomycota</taxon>
        <taxon>Pezizomycotina</taxon>
        <taxon>Dothideomycetes</taxon>
        <taxon>Dothideomycetidae</taxon>
        <taxon>Mycosphaerellales</taxon>
        <taxon>Mycosphaerellaceae</taxon>
        <taxon>Zymoseptoria</taxon>
    </lineage>
</organism>
<feature type="active site" description="Charge relay system" evidence="5">
    <location>
        <position position="212"/>
    </location>
</feature>
<keyword evidence="9" id="KW-1185">Reference proteome</keyword>
<dbReference type="FunFam" id="3.40.50.200:FF:000014">
    <property type="entry name" value="Proteinase K"/>
    <property type="match status" value="1"/>
</dbReference>
<evidence type="ECO:0000256" key="4">
    <source>
        <dbReference type="ARBA" id="ARBA00022825"/>
    </source>
</evidence>
<evidence type="ECO:0000256" key="5">
    <source>
        <dbReference type="PROSITE-ProRule" id="PRU01240"/>
    </source>
</evidence>
<dbReference type="InterPro" id="IPR015500">
    <property type="entry name" value="Peptidase_S8_subtilisin-rel"/>
</dbReference>
<dbReference type="SUPFAM" id="SSF52743">
    <property type="entry name" value="Subtilisin-like"/>
    <property type="match status" value="1"/>
</dbReference>
<dbReference type="InterPro" id="IPR000209">
    <property type="entry name" value="Peptidase_S8/S53_dom"/>
</dbReference>
<dbReference type="PROSITE" id="PS00136">
    <property type="entry name" value="SUBTILASE_ASP"/>
    <property type="match status" value="1"/>
</dbReference>
<dbReference type="InterPro" id="IPR023827">
    <property type="entry name" value="Peptidase_S8_Asp-AS"/>
</dbReference>
<dbReference type="InterPro" id="IPR036852">
    <property type="entry name" value="Peptidase_S8/S53_dom_sf"/>
</dbReference>
<accession>A0A1X7RRW7</accession>
<evidence type="ECO:0000256" key="1">
    <source>
        <dbReference type="ARBA" id="ARBA00011073"/>
    </source>
</evidence>
<keyword evidence="3 5" id="KW-0378">Hydrolase</keyword>
<dbReference type="InterPro" id="IPR023828">
    <property type="entry name" value="Peptidase_S8_Ser-AS"/>
</dbReference>
<evidence type="ECO:0000313" key="9">
    <source>
        <dbReference type="Proteomes" id="UP000215127"/>
    </source>
</evidence>
<dbReference type="InterPro" id="IPR034193">
    <property type="entry name" value="PCSK9_ProteinaseK-like"/>
</dbReference>
<dbReference type="PANTHER" id="PTHR43806:SF58">
    <property type="entry name" value="ALKALINE PROTEASE 1-RELATED"/>
    <property type="match status" value="1"/>
</dbReference>
<dbReference type="AlphaFoldDB" id="A0A1X7RRW7"/>
<feature type="domain" description="Peptidase S8/S53" evidence="7">
    <location>
        <begin position="175"/>
        <end position="402"/>
    </location>
</feature>
<dbReference type="CDD" id="cd04077">
    <property type="entry name" value="Peptidases_S8_PCSK9_ProteinaseK_like"/>
    <property type="match status" value="1"/>
</dbReference>
<evidence type="ECO:0000313" key="8">
    <source>
        <dbReference type="EMBL" id="SMQ49941.1"/>
    </source>
</evidence>
<dbReference type="PROSITE" id="PS51892">
    <property type="entry name" value="SUBTILASE"/>
    <property type="match status" value="1"/>
</dbReference>
<feature type="active site" description="Charge relay system" evidence="5">
    <location>
        <position position="369"/>
    </location>
</feature>